<evidence type="ECO:0000313" key="2">
    <source>
        <dbReference type="EMBL" id="MFC7079829.1"/>
    </source>
</evidence>
<organism evidence="2 3">
    <name type="scientific">Halorussus caseinilyticus</name>
    <dbReference type="NCBI Taxonomy" id="3034025"/>
    <lineage>
        <taxon>Archaea</taxon>
        <taxon>Methanobacteriati</taxon>
        <taxon>Methanobacteriota</taxon>
        <taxon>Stenosarchaea group</taxon>
        <taxon>Halobacteria</taxon>
        <taxon>Halobacteriales</taxon>
        <taxon>Haladaptataceae</taxon>
        <taxon>Halorussus</taxon>
    </lineage>
</organism>
<gene>
    <name evidence="2" type="ORF">ACFQJ6_06445</name>
</gene>
<dbReference type="EMBL" id="JBHSZH010000005">
    <property type="protein sequence ID" value="MFC7079829.1"/>
    <property type="molecule type" value="Genomic_DNA"/>
</dbReference>
<dbReference type="Gene3D" id="1.20.58.1030">
    <property type="match status" value="1"/>
</dbReference>
<proteinExistence type="predicted"/>
<evidence type="ECO:0000313" key="3">
    <source>
        <dbReference type="Proteomes" id="UP001596407"/>
    </source>
</evidence>
<dbReference type="AlphaFoldDB" id="A0ABD5WP49"/>
<name>A0ABD5WP49_9EURY</name>
<feature type="compositionally biased region" description="Low complexity" evidence="1">
    <location>
        <begin position="144"/>
        <end position="183"/>
    </location>
</feature>
<dbReference type="Proteomes" id="UP001596407">
    <property type="component" value="Unassembled WGS sequence"/>
</dbReference>
<dbReference type="GeneID" id="79303632"/>
<feature type="compositionally biased region" description="Low complexity" evidence="1">
    <location>
        <begin position="225"/>
        <end position="244"/>
    </location>
</feature>
<feature type="compositionally biased region" description="Low complexity" evidence="1">
    <location>
        <begin position="255"/>
        <end position="264"/>
    </location>
</feature>
<comment type="caution">
    <text evidence="2">The sequence shown here is derived from an EMBL/GenBank/DDBJ whole genome shotgun (WGS) entry which is preliminary data.</text>
</comment>
<sequence>MNLDELRTVQSKERSKDSLQHLRESFYADVADYIADLKDQRERAAERADSPFDDPEVNRLTDEISTAEDVVEAVYERRVGKIVKRASLAAAGMPADEEGLTGEEQELFTELVERIESNKQDVLSVLAGESAGAAESPTPPPADSPSGESAPASGGSAASDPVADSGDPSDLGGAPAPGAGASGEDVSAADVMGGDAGEATDARSDATVGSTPSGGSDGDGERPAAAEAAAIADGPDPGATAGPANGESPADERSSAGAASAPDSGADDDDPLAGLDERTTVRLTDDVGEIFGVDERTYELASEDVVTLPEANAEPLVERGAAERLE</sequence>
<evidence type="ECO:0000256" key="1">
    <source>
        <dbReference type="SAM" id="MobiDB-lite"/>
    </source>
</evidence>
<keyword evidence="3" id="KW-1185">Reference proteome</keyword>
<dbReference type="Gene3D" id="3.40.5.50">
    <property type="match status" value="1"/>
</dbReference>
<dbReference type="CDD" id="cd11714">
    <property type="entry name" value="GINS_A_archaea"/>
    <property type="match status" value="1"/>
</dbReference>
<feature type="region of interest" description="Disordered" evidence="1">
    <location>
        <begin position="123"/>
        <end position="280"/>
    </location>
</feature>
<accession>A0ABD5WP49</accession>
<reference evidence="2 3" key="1">
    <citation type="journal article" date="2019" name="Int. J. Syst. Evol. Microbiol.">
        <title>The Global Catalogue of Microorganisms (GCM) 10K type strain sequencing project: providing services to taxonomists for standard genome sequencing and annotation.</title>
        <authorList>
            <consortium name="The Broad Institute Genomics Platform"/>
            <consortium name="The Broad Institute Genome Sequencing Center for Infectious Disease"/>
            <person name="Wu L."/>
            <person name="Ma J."/>
        </authorList>
    </citation>
    <scope>NUCLEOTIDE SEQUENCE [LARGE SCALE GENOMIC DNA]</scope>
    <source>
        <strain evidence="2 3">DT72</strain>
    </source>
</reference>
<dbReference type="RefSeq" id="WP_276279075.1">
    <property type="nucleotide sequence ID" value="NZ_CP119809.1"/>
</dbReference>
<evidence type="ECO:0008006" key="4">
    <source>
        <dbReference type="Google" id="ProtNLM"/>
    </source>
</evidence>
<protein>
    <recommendedName>
        <fullName evidence="4">DNA replication factor GINS</fullName>
    </recommendedName>
</protein>